<evidence type="ECO:0000256" key="8">
    <source>
        <dbReference type="ARBA" id="ARBA00046280"/>
    </source>
</evidence>
<evidence type="ECO:0000256" key="3">
    <source>
        <dbReference type="ARBA" id="ARBA00022692"/>
    </source>
</evidence>
<dbReference type="EMBL" id="BQKI01000073">
    <property type="protein sequence ID" value="GJN18620.1"/>
    <property type="molecule type" value="Genomic_DNA"/>
</dbReference>
<keyword evidence="12" id="KW-1185">Reference proteome</keyword>
<dbReference type="InterPro" id="IPR010989">
    <property type="entry name" value="SNARE"/>
</dbReference>
<proteinExistence type="inferred from homology"/>
<dbReference type="PANTHER" id="PTHR21230:SF31">
    <property type="entry name" value="OS01G0560200 PROTEIN"/>
    <property type="match status" value="1"/>
</dbReference>
<keyword evidence="5 9" id="KW-1133">Transmembrane helix</keyword>
<dbReference type="PANTHER" id="PTHR21230">
    <property type="entry name" value="VESICLE TRANSPORT V-SNARE PROTEIN VTI1-RELATED"/>
    <property type="match status" value="1"/>
</dbReference>
<dbReference type="Pfam" id="PF05008">
    <property type="entry name" value="V-SNARE"/>
    <property type="match status" value="1"/>
</dbReference>
<keyword evidence="4" id="KW-0653">Protein transport</keyword>
<keyword evidence="7 9" id="KW-0472">Membrane</keyword>
<evidence type="ECO:0000256" key="4">
    <source>
        <dbReference type="ARBA" id="ARBA00022927"/>
    </source>
</evidence>
<gene>
    <name evidence="11" type="primary">gb05796</name>
    <name evidence="11" type="ORF">PR202_gb05796</name>
</gene>
<reference evidence="11" key="1">
    <citation type="journal article" date="2018" name="DNA Res.">
        <title>Multiple hybrid de novo genome assembly of finger millet, an orphan allotetraploid crop.</title>
        <authorList>
            <person name="Hatakeyama M."/>
            <person name="Aluri S."/>
            <person name="Balachadran M.T."/>
            <person name="Sivarajan S.R."/>
            <person name="Patrignani A."/>
            <person name="Gruter S."/>
            <person name="Poveda L."/>
            <person name="Shimizu-Inatsugi R."/>
            <person name="Baeten J."/>
            <person name="Francoijs K.J."/>
            <person name="Nataraja K.N."/>
            <person name="Reddy Y.A.N."/>
            <person name="Phadnis S."/>
            <person name="Ravikumar R.L."/>
            <person name="Schlapbach R."/>
            <person name="Sreeman S.M."/>
            <person name="Shimizu K.K."/>
        </authorList>
    </citation>
    <scope>NUCLEOTIDE SEQUENCE</scope>
</reference>
<keyword evidence="6" id="KW-0175">Coiled coil</keyword>
<dbReference type="SUPFAM" id="SSF47661">
    <property type="entry name" value="t-snare proteins"/>
    <property type="match status" value="1"/>
</dbReference>
<evidence type="ECO:0000256" key="9">
    <source>
        <dbReference type="SAM" id="Phobius"/>
    </source>
</evidence>
<dbReference type="GO" id="GO:0005794">
    <property type="term" value="C:Golgi apparatus"/>
    <property type="evidence" value="ECO:0007669"/>
    <property type="project" value="TreeGrafter"/>
</dbReference>
<dbReference type="GO" id="GO:0000149">
    <property type="term" value="F:SNARE binding"/>
    <property type="evidence" value="ECO:0007669"/>
    <property type="project" value="TreeGrafter"/>
</dbReference>
<dbReference type="GO" id="GO:0006886">
    <property type="term" value="P:intracellular protein transport"/>
    <property type="evidence" value="ECO:0007669"/>
    <property type="project" value="InterPro"/>
</dbReference>
<evidence type="ECO:0000256" key="7">
    <source>
        <dbReference type="ARBA" id="ARBA00023136"/>
    </source>
</evidence>
<evidence type="ECO:0000256" key="2">
    <source>
        <dbReference type="ARBA" id="ARBA00022448"/>
    </source>
</evidence>
<feature type="transmembrane region" description="Helical" evidence="9">
    <location>
        <begin position="139"/>
        <end position="158"/>
    </location>
</feature>
<dbReference type="Proteomes" id="UP001054889">
    <property type="component" value="Unassembled WGS sequence"/>
</dbReference>
<evidence type="ECO:0000313" key="11">
    <source>
        <dbReference type="EMBL" id="GJN18620.1"/>
    </source>
</evidence>
<comment type="caution">
    <text evidence="11">The sequence shown here is derived from an EMBL/GenBank/DDBJ whole genome shotgun (WGS) entry which is preliminary data.</text>
</comment>
<evidence type="ECO:0000313" key="12">
    <source>
        <dbReference type="Proteomes" id="UP001054889"/>
    </source>
</evidence>
<dbReference type="FunFam" id="1.20.58.400:FF:000001">
    <property type="entry name" value="Vesicle transport through interaction with t-SNAREs homolog 1A"/>
    <property type="match status" value="1"/>
</dbReference>
<dbReference type="GO" id="GO:0005789">
    <property type="term" value="C:endoplasmic reticulum membrane"/>
    <property type="evidence" value="ECO:0007669"/>
    <property type="project" value="TreeGrafter"/>
</dbReference>
<keyword evidence="3 9" id="KW-0812">Transmembrane</keyword>
<accession>A0AAV5E7M9</accession>
<dbReference type="InterPro" id="IPR007705">
    <property type="entry name" value="Vesicle_trsprt_v-SNARE_N"/>
</dbReference>
<keyword evidence="2" id="KW-0813">Transport</keyword>
<dbReference type="GO" id="GO:0006906">
    <property type="term" value="P:vesicle fusion"/>
    <property type="evidence" value="ECO:0007669"/>
    <property type="project" value="TreeGrafter"/>
</dbReference>
<evidence type="ECO:0000259" key="10">
    <source>
        <dbReference type="Pfam" id="PF05008"/>
    </source>
</evidence>
<dbReference type="GO" id="GO:0005484">
    <property type="term" value="F:SNAP receptor activity"/>
    <property type="evidence" value="ECO:0007669"/>
    <property type="project" value="TreeGrafter"/>
</dbReference>
<feature type="domain" description="Vesicle transport v-SNARE N-terminal" evidence="10">
    <location>
        <begin position="1"/>
        <end position="87"/>
    </location>
</feature>
<dbReference type="GO" id="GO:0031201">
    <property type="term" value="C:SNARE complex"/>
    <property type="evidence" value="ECO:0007669"/>
    <property type="project" value="TreeGrafter"/>
</dbReference>
<comment type="subcellular location">
    <subcellularLocation>
        <location evidence="8">Endomembrane system</location>
        <topology evidence="8">Single-pass type IV membrane protein</topology>
    </subcellularLocation>
</comment>
<reference evidence="11" key="2">
    <citation type="submission" date="2021-12" db="EMBL/GenBank/DDBJ databases">
        <title>Resequencing data analysis of finger millet.</title>
        <authorList>
            <person name="Hatakeyama M."/>
            <person name="Aluri S."/>
            <person name="Balachadran M.T."/>
            <person name="Sivarajan S.R."/>
            <person name="Poveda L."/>
            <person name="Shimizu-Inatsugi R."/>
            <person name="Schlapbach R."/>
            <person name="Sreeman S.M."/>
            <person name="Shimizu K.K."/>
        </authorList>
    </citation>
    <scope>NUCLEOTIDE SEQUENCE</scope>
</reference>
<dbReference type="InterPro" id="IPR038407">
    <property type="entry name" value="v-SNARE_N_sf"/>
</dbReference>
<comment type="similarity">
    <text evidence="1">Belongs to the VTI1 family.</text>
</comment>
<dbReference type="GO" id="GO:0031902">
    <property type="term" value="C:late endosome membrane"/>
    <property type="evidence" value="ECO:0007669"/>
    <property type="project" value="TreeGrafter"/>
</dbReference>
<dbReference type="AlphaFoldDB" id="A0AAV5E7M9"/>
<dbReference type="GO" id="GO:0012507">
    <property type="term" value="C:ER to Golgi transport vesicle membrane"/>
    <property type="evidence" value="ECO:0007669"/>
    <property type="project" value="TreeGrafter"/>
</dbReference>
<evidence type="ECO:0000256" key="5">
    <source>
        <dbReference type="ARBA" id="ARBA00022989"/>
    </source>
</evidence>
<sequence>MSEAFESYEHQYCEVSASLARRCTAAAAFQGGNATAEIKSDIDWAEALIRKMDLELRNLQPRVRTGLLEKHKEYKSDFNNLKDKLKKIYNNGNAQQDLREELLELGMADILGLHTVDDNIGKSRRIIIAMVRRMDRDKWIMCGIITLLVLVILVILYFKFVH</sequence>
<evidence type="ECO:0000256" key="6">
    <source>
        <dbReference type="ARBA" id="ARBA00023054"/>
    </source>
</evidence>
<evidence type="ECO:0000256" key="1">
    <source>
        <dbReference type="ARBA" id="ARBA00006108"/>
    </source>
</evidence>
<organism evidence="11 12">
    <name type="scientific">Eleusine coracana subsp. coracana</name>
    <dbReference type="NCBI Taxonomy" id="191504"/>
    <lineage>
        <taxon>Eukaryota</taxon>
        <taxon>Viridiplantae</taxon>
        <taxon>Streptophyta</taxon>
        <taxon>Embryophyta</taxon>
        <taxon>Tracheophyta</taxon>
        <taxon>Spermatophyta</taxon>
        <taxon>Magnoliopsida</taxon>
        <taxon>Liliopsida</taxon>
        <taxon>Poales</taxon>
        <taxon>Poaceae</taxon>
        <taxon>PACMAD clade</taxon>
        <taxon>Chloridoideae</taxon>
        <taxon>Cynodonteae</taxon>
        <taxon>Eleusininae</taxon>
        <taxon>Eleusine</taxon>
    </lineage>
</organism>
<name>A0AAV5E7M9_ELECO</name>
<dbReference type="Gene3D" id="1.20.58.400">
    <property type="entry name" value="t-snare proteins"/>
    <property type="match status" value="1"/>
</dbReference>
<protein>
    <recommendedName>
        <fullName evidence="10">Vesicle transport v-SNARE N-terminal domain-containing protein</fullName>
    </recommendedName>
</protein>